<dbReference type="Proteomes" id="UP000887574">
    <property type="component" value="Unplaced"/>
</dbReference>
<sequence>MIFIPFVLDQCSNLLPAVPPLGQIAADPKAPSESRQEVFPDAKRGMCYAHVTMDFHKELPKARVHRDACDEIKEDVFLLSIATSLVELAADNYTQRELLGLPRFVLVVEQLVEGWSIDPERKEPVYVPTITRNPNSNLRKAVEKLREQRRQFVYINHNDQHRSTGV</sequence>
<organism evidence="1 2">
    <name type="scientific">Ditylenchus dipsaci</name>
    <dbReference type="NCBI Taxonomy" id="166011"/>
    <lineage>
        <taxon>Eukaryota</taxon>
        <taxon>Metazoa</taxon>
        <taxon>Ecdysozoa</taxon>
        <taxon>Nematoda</taxon>
        <taxon>Chromadorea</taxon>
        <taxon>Rhabditida</taxon>
        <taxon>Tylenchina</taxon>
        <taxon>Tylenchomorpha</taxon>
        <taxon>Sphaerularioidea</taxon>
        <taxon>Anguinidae</taxon>
        <taxon>Anguininae</taxon>
        <taxon>Ditylenchus</taxon>
    </lineage>
</organism>
<dbReference type="WBParaSite" id="jg25277">
    <property type="protein sequence ID" value="jg25277"/>
    <property type="gene ID" value="jg25277"/>
</dbReference>
<evidence type="ECO:0000313" key="1">
    <source>
        <dbReference type="Proteomes" id="UP000887574"/>
    </source>
</evidence>
<dbReference type="AlphaFoldDB" id="A0A915E0W3"/>
<name>A0A915E0W3_9BILA</name>
<accession>A0A915E0W3</accession>
<protein>
    <submittedName>
        <fullName evidence="2">Uncharacterized protein</fullName>
    </submittedName>
</protein>
<reference evidence="2" key="1">
    <citation type="submission" date="2022-11" db="UniProtKB">
        <authorList>
            <consortium name="WormBaseParasite"/>
        </authorList>
    </citation>
    <scope>IDENTIFICATION</scope>
</reference>
<proteinExistence type="predicted"/>
<keyword evidence="1" id="KW-1185">Reference proteome</keyword>
<evidence type="ECO:0000313" key="2">
    <source>
        <dbReference type="WBParaSite" id="jg25277"/>
    </source>
</evidence>